<dbReference type="Pfam" id="PF00061">
    <property type="entry name" value="Lipocalin"/>
    <property type="match status" value="1"/>
</dbReference>
<protein>
    <recommendedName>
        <fullName evidence="3">Lipocalin/cytosolic fatty-acid binding domain-containing protein</fullName>
    </recommendedName>
</protein>
<feature type="domain" description="Lipocalin/cytosolic fatty-acid binding" evidence="3">
    <location>
        <begin position="5"/>
        <end position="113"/>
    </location>
</feature>
<dbReference type="InterPro" id="IPR031259">
    <property type="entry name" value="ILBP"/>
</dbReference>
<evidence type="ECO:0000313" key="4">
    <source>
        <dbReference type="EMBL" id="KAK2576259.1"/>
    </source>
</evidence>
<reference evidence="4" key="1">
    <citation type="submission" date="2021-08" db="EMBL/GenBank/DDBJ databases">
        <authorList>
            <person name="Misof B."/>
            <person name="Oliver O."/>
            <person name="Podsiadlowski L."/>
            <person name="Donath A."/>
            <person name="Peters R."/>
            <person name="Mayer C."/>
            <person name="Rust J."/>
            <person name="Gunkel S."/>
            <person name="Lesny P."/>
            <person name="Martin S."/>
            <person name="Oeyen J.P."/>
            <person name="Petersen M."/>
            <person name="Panagiotis P."/>
            <person name="Wilbrandt J."/>
            <person name="Tanja T."/>
        </authorList>
    </citation>
    <scope>NUCLEOTIDE SEQUENCE</scope>
    <source>
        <strain evidence="4">GBR_01_08_01A</strain>
        <tissue evidence="4">Thorax + abdomen</tissue>
    </source>
</reference>
<dbReference type="EMBL" id="JAIFRP010004406">
    <property type="protein sequence ID" value="KAK2576259.1"/>
    <property type="molecule type" value="Genomic_DNA"/>
</dbReference>
<evidence type="ECO:0000313" key="5">
    <source>
        <dbReference type="Proteomes" id="UP001258017"/>
    </source>
</evidence>
<sequence>MVQITGRYQYVSGENFEEYLKAIGQYDVAKPFLNSQPIVEISQNGDQWVVAIESNGKTAATTFKLGEEYEENMPSFSGTLKSITTKDGDKFVTETKLGEGVKSVRVYEFSDTSMTVHLTENKTGVKASRTYKRL</sequence>
<reference evidence="4" key="2">
    <citation type="journal article" date="2023" name="Commun. Biol.">
        <title>Intrasexual cuticular hydrocarbon dimorphism in a wasp sheds light on hydrocarbon biosynthesis genes in Hymenoptera.</title>
        <authorList>
            <person name="Moris V.C."/>
            <person name="Podsiadlowski L."/>
            <person name="Martin S."/>
            <person name="Oeyen J.P."/>
            <person name="Donath A."/>
            <person name="Petersen M."/>
            <person name="Wilbrandt J."/>
            <person name="Misof B."/>
            <person name="Liedtke D."/>
            <person name="Thamm M."/>
            <person name="Scheiner R."/>
            <person name="Schmitt T."/>
            <person name="Niehuis O."/>
        </authorList>
    </citation>
    <scope>NUCLEOTIDE SEQUENCE</scope>
    <source>
        <strain evidence="4">GBR_01_08_01A</strain>
    </source>
</reference>
<dbReference type="GO" id="GO:0008289">
    <property type="term" value="F:lipid binding"/>
    <property type="evidence" value="ECO:0007669"/>
    <property type="project" value="UniProtKB-KW"/>
</dbReference>
<dbReference type="Gene3D" id="2.40.128.20">
    <property type="match status" value="1"/>
</dbReference>
<keyword evidence="5" id="KW-1185">Reference proteome</keyword>
<dbReference type="Proteomes" id="UP001258017">
    <property type="component" value="Unassembled WGS sequence"/>
</dbReference>
<dbReference type="InterPro" id="IPR012674">
    <property type="entry name" value="Calycin"/>
</dbReference>
<keyword evidence="2" id="KW-0446">Lipid-binding</keyword>
<proteinExistence type="inferred from homology"/>
<dbReference type="AlphaFoldDB" id="A0AAD9VIV9"/>
<organism evidence="4 5">
    <name type="scientific">Odynerus spinipes</name>
    <dbReference type="NCBI Taxonomy" id="1348599"/>
    <lineage>
        <taxon>Eukaryota</taxon>
        <taxon>Metazoa</taxon>
        <taxon>Ecdysozoa</taxon>
        <taxon>Arthropoda</taxon>
        <taxon>Hexapoda</taxon>
        <taxon>Insecta</taxon>
        <taxon>Pterygota</taxon>
        <taxon>Neoptera</taxon>
        <taxon>Endopterygota</taxon>
        <taxon>Hymenoptera</taxon>
        <taxon>Apocrita</taxon>
        <taxon>Aculeata</taxon>
        <taxon>Vespoidea</taxon>
        <taxon>Vespidae</taxon>
        <taxon>Eumeninae</taxon>
        <taxon>Odynerus</taxon>
    </lineage>
</organism>
<evidence type="ECO:0000259" key="3">
    <source>
        <dbReference type="Pfam" id="PF00061"/>
    </source>
</evidence>
<evidence type="ECO:0000256" key="1">
    <source>
        <dbReference type="ARBA" id="ARBA00008390"/>
    </source>
</evidence>
<dbReference type="InterPro" id="IPR000463">
    <property type="entry name" value="Fatty_acid-bd"/>
</dbReference>
<comment type="similarity">
    <text evidence="1">Belongs to the calycin superfamily. Fatty-acid binding protein (FABP) family.</text>
</comment>
<dbReference type="SUPFAM" id="SSF50814">
    <property type="entry name" value="Lipocalins"/>
    <property type="match status" value="1"/>
</dbReference>
<evidence type="ECO:0000256" key="2">
    <source>
        <dbReference type="ARBA" id="ARBA00023121"/>
    </source>
</evidence>
<gene>
    <name evidence="4" type="ORF">KPH14_005625</name>
</gene>
<dbReference type="PRINTS" id="PR00178">
    <property type="entry name" value="FATTYACIDBP"/>
</dbReference>
<name>A0AAD9VIV9_9HYME</name>
<accession>A0AAD9VIV9</accession>
<dbReference type="PANTHER" id="PTHR11955">
    <property type="entry name" value="FATTY ACID BINDING PROTEIN"/>
    <property type="match status" value="1"/>
</dbReference>
<dbReference type="InterPro" id="IPR000566">
    <property type="entry name" value="Lipocln_cytosolic_FA-bd_dom"/>
</dbReference>
<comment type="caution">
    <text evidence="4">The sequence shown here is derived from an EMBL/GenBank/DDBJ whole genome shotgun (WGS) entry which is preliminary data.</text>
</comment>